<protein>
    <submittedName>
        <fullName evidence="3">Uncharacterized protein</fullName>
    </submittedName>
</protein>
<evidence type="ECO:0000256" key="1">
    <source>
        <dbReference type="SAM" id="MobiDB-lite"/>
    </source>
</evidence>
<evidence type="ECO:0000256" key="2">
    <source>
        <dbReference type="SAM" id="Phobius"/>
    </source>
</evidence>
<sequence length="146" mass="16805">MGRADKELKVYRRRSVQEREEAAAREREEEAAAGLNQLGVFSYTTEVLPVPKSRPKPIPKMKKYKHQLREGGPTEVLPYYVEPNLEEKVKAGVILCNCYQGYPTRHEAVAKWRKHQSNKSKMKMKTFLVLSLLLTIVAAVLYFILV</sequence>
<accession>A0AAD8TY98</accession>
<keyword evidence="2" id="KW-0812">Transmembrane</keyword>
<evidence type="ECO:0000313" key="3">
    <source>
        <dbReference type="EMBL" id="KAK1694273.1"/>
    </source>
</evidence>
<comment type="caution">
    <text evidence="3">The sequence shown here is derived from an EMBL/GenBank/DDBJ whole genome shotgun (WGS) entry which is preliminary data.</text>
</comment>
<dbReference type="EMBL" id="JAUUTY010000001">
    <property type="protein sequence ID" value="KAK1694273.1"/>
    <property type="molecule type" value="Genomic_DNA"/>
</dbReference>
<feature type="transmembrane region" description="Helical" evidence="2">
    <location>
        <begin position="127"/>
        <end position="145"/>
    </location>
</feature>
<keyword evidence="4" id="KW-1185">Reference proteome</keyword>
<dbReference type="AlphaFoldDB" id="A0AAD8TY98"/>
<proteinExistence type="predicted"/>
<evidence type="ECO:0000313" key="4">
    <source>
        <dbReference type="Proteomes" id="UP001231189"/>
    </source>
</evidence>
<keyword evidence="2" id="KW-0472">Membrane</keyword>
<gene>
    <name evidence="3" type="ORF">QYE76_010970</name>
</gene>
<dbReference type="Proteomes" id="UP001231189">
    <property type="component" value="Unassembled WGS sequence"/>
</dbReference>
<reference evidence="3" key="1">
    <citation type="submission" date="2023-07" db="EMBL/GenBank/DDBJ databases">
        <title>A chromosome-level genome assembly of Lolium multiflorum.</title>
        <authorList>
            <person name="Chen Y."/>
            <person name="Copetti D."/>
            <person name="Kolliker R."/>
            <person name="Studer B."/>
        </authorList>
    </citation>
    <scope>NUCLEOTIDE SEQUENCE</scope>
    <source>
        <strain evidence="3">02402/16</strain>
        <tissue evidence="3">Leaf</tissue>
    </source>
</reference>
<keyword evidence="2" id="KW-1133">Transmembrane helix</keyword>
<name>A0AAD8TY98_LOLMU</name>
<feature type="region of interest" description="Disordered" evidence="1">
    <location>
        <begin position="1"/>
        <end position="30"/>
    </location>
</feature>
<organism evidence="3 4">
    <name type="scientific">Lolium multiflorum</name>
    <name type="common">Italian ryegrass</name>
    <name type="synonym">Lolium perenne subsp. multiflorum</name>
    <dbReference type="NCBI Taxonomy" id="4521"/>
    <lineage>
        <taxon>Eukaryota</taxon>
        <taxon>Viridiplantae</taxon>
        <taxon>Streptophyta</taxon>
        <taxon>Embryophyta</taxon>
        <taxon>Tracheophyta</taxon>
        <taxon>Spermatophyta</taxon>
        <taxon>Magnoliopsida</taxon>
        <taxon>Liliopsida</taxon>
        <taxon>Poales</taxon>
        <taxon>Poaceae</taxon>
        <taxon>BOP clade</taxon>
        <taxon>Pooideae</taxon>
        <taxon>Poodae</taxon>
        <taxon>Poeae</taxon>
        <taxon>Poeae Chloroplast Group 2 (Poeae type)</taxon>
        <taxon>Loliodinae</taxon>
        <taxon>Loliinae</taxon>
        <taxon>Lolium</taxon>
    </lineage>
</organism>